<name>Q11MD4_CHESB</name>
<comment type="subcellular location">
    <subcellularLocation>
        <location evidence="1">Cell inner membrane</location>
        <topology evidence="1">Multi-pass membrane protein</topology>
    </subcellularLocation>
    <subcellularLocation>
        <location evidence="12">Cell membrane</location>
        <topology evidence="12">Multi-pass membrane protein</topology>
    </subcellularLocation>
</comment>
<evidence type="ECO:0000256" key="3">
    <source>
        <dbReference type="ARBA" id="ARBA00022475"/>
    </source>
</evidence>
<dbReference type="Pfam" id="PF00528">
    <property type="entry name" value="BPD_transp_1"/>
    <property type="match status" value="1"/>
</dbReference>
<dbReference type="Gene3D" id="1.10.3720.10">
    <property type="entry name" value="MetI-like"/>
    <property type="match status" value="1"/>
</dbReference>
<evidence type="ECO:0000259" key="13">
    <source>
        <dbReference type="PROSITE" id="PS50928"/>
    </source>
</evidence>
<feature type="transmembrane region" description="Helical" evidence="12">
    <location>
        <begin position="299"/>
        <end position="324"/>
    </location>
</feature>
<dbReference type="PANTHER" id="PTHR43386">
    <property type="entry name" value="OLIGOPEPTIDE TRANSPORT SYSTEM PERMEASE PROTEIN APPC"/>
    <property type="match status" value="1"/>
</dbReference>
<keyword evidence="4" id="KW-0997">Cell inner membrane</keyword>
<dbReference type="InterPro" id="IPR035906">
    <property type="entry name" value="MetI-like_sf"/>
</dbReference>
<evidence type="ECO:0000256" key="9">
    <source>
        <dbReference type="ARBA" id="ARBA00023136"/>
    </source>
</evidence>
<keyword evidence="6" id="KW-0571">Peptide transport</keyword>
<evidence type="ECO:0000256" key="1">
    <source>
        <dbReference type="ARBA" id="ARBA00004429"/>
    </source>
</evidence>
<dbReference type="OrthoDB" id="9805884at2"/>
<keyword evidence="9 12" id="KW-0472">Membrane</keyword>
<evidence type="ECO:0000256" key="4">
    <source>
        <dbReference type="ARBA" id="ARBA00022519"/>
    </source>
</evidence>
<keyword evidence="7" id="KW-0653">Protein transport</keyword>
<feature type="transmembrane region" description="Helical" evidence="12">
    <location>
        <begin position="217"/>
        <end position="236"/>
    </location>
</feature>
<protein>
    <recommendedName>
        <fullName evidence="11">Oligopeptide transport system permease protein OppC</fullName>
    </recommendedName>
</protein>
<evidence type="ECO:0000256" key="2">
    <source>
        <dbReference type="ARBA" id="ARBA00022448"/>
    </source>
</evidence>
<keyword evidence="8 12" id="KW-1133">Transmembrane helix</keyword>
<evidence type="ECO:0000256" key="7">
    <source>
        <dbReference type="ARBA" id="ARBA00022927"/>
    </source>
</evidence>
<sequence>MTDIATNTPELAAGTAVKGRSLWATALMRLRRNKAAMVSLLILILYIFAGISGPMLSPHHYATVYPEYVRVPASLEAYPRAEEIIPQAESVLTRTRLQIDAIEVNGNTLHVEASSEREIDPRMTRYLERSDIFSNVRIVETSGDSRSVVMEADVERLRFLFGTDANGRDLLARILVSIRISLMIGALATGVALIIGVAWGATAGFLGGRVDNVMMRVVDVLYALPFTFFAILLVVFFGRNVVLMFVAVGAVEWLDMARIVRGQTISLRRREFVQAAEALGVSSGGILRRHIIPNTLGPVIIYMTLLIPKVILLESFLSFLGLGVQEPLTSLGVLISEGARNMRSAPYMLIYPSIALTLLLFSLNFLGDGLRDALDPRDR</sequence>
<keyword evidence="3" id="KW-1003">Cell membrane</keyword>
<dbReference type="GO" id="GO:0055085">
    <property type="term" value="P:transmembrane transport"/>
    <property type="evidence" value="ECO:0007669"/>
    <property type="project" value="InterPro"/>
</dbReference>
<reference evidence="14" key="1">
    <citation type="submission" date="2006-06" db="EMBL/GenBank/DDBJ databases">
        <title>Complete sequence of chromosome of Chelativorans sp. BNC1.</title>
        <authorList>
            <consortium name="US DOE Joint Genome Institute"/>
            <person name="Copeland A."/>
            <person name="Lucas S."/>
            <person name="Lapidus A."/>
            <person name="Barry K."/>
            <person name="Detter J.C."/>
            <person name="Glavina del Rio T."/>
            <person name="Hammon N."/>
            <person name="Israni S."/>
            <person name="Dalin E."/>
            <person name="Tice H."/>
            <person name="Pitluck S."/>
            <person name="Chertkov O."/>
            <person name="Brettin T."/>
            <person name="Bruce D."/>
            <person name="Han C."/>
            <person name="Tapia R."/>
            <person name="Gilna P."/>
            <person name="Schmutz J."/>
            <person name="Larimer F."/>
            <person name="Land M."/>
            <person name="Hauser L."/>
            <person name="Kyrpides N."/>
            <person name="Mikhailova N."/>
            <person name="Richardson P."/>
        </authorList>
    </citation>
    <scope>NUCLEOTIDE SEQUENCE</scope>
    <source>
        <strain evidence="14">BNC1</strain>
    </source>
</reference>
<dbReference type="GO" id="GO:0015833">
    <property type="term" value="P:peptide transport"/>
    <property type="evidence" value="ECO:0007669"/>
    <property type="project" value="UniProtKB-KW"/>
</dbReference>
<feature type="transmembrane region" description="Helical" evidence="12">
    <location>
        <begin position="242"/>
        <end position="260"/>
    </location>
</feature>
<feature type="transmembrane region" description="Helical" evidence="12">
    <location>
        <begin position="344"/>
        <end position="367"/>
    </location>
</feature>
<dbReference type="STRING" id="266779.Meso_0036"/>
<dbReference type="AlphaFoldDB" id="Q11MD4"/>
<evidence type="ECO:0000256" key="11">
    <source>
        <dbReference type="ARBA" id="ARBA00072251"/>
    </source>
</evidence>
<dbReference type="EMBL" id="CP000390">
    <property type="protein sequence ID" value="ABG61441.1"/>
    <property type="molecule type" value="Genomic_DNA"/>
</dbReference>
<feature type="transmembrane region" description="Helical" evidence="12">
    <location>
        <begin position="35"/>
        <end position="56"/>
    </location>
</feature>
<evidence type="ECO:0000256" key="8">
    <source>
        <dbReference type="ARBA" id="ARBA00022989"/>
    </source>
</evidence>
<evidence type="ECO:0000313" key="14">
    <source>
        <dbReference type="EMBL" id="ABG61441.1"/>
    </source>
</evidence>
<gene>
    <name evidence="14" type="ordered locus">Meso_0036</name>
</gene>
<evidence type="ECO:0000256" key="5">
    <source>
        <dbReference type="ARBA" id="ARBA00022692"/>
    </source>
</evidence>
<dbReference type="Pfam" id="PF12911">
    <property type="entry name" value="OppC_N"/>
    <property type="match status" value="1"/>
</dbReference>
<dbReference type="InterPro" id="IPR000515">
    <property type="entry name" value="MetI-like"/>
</dbReference>
<dbReference type="CDD" id="cd06261">
    <property type="entry name" value="TM_PBP2"/>
    <property type="match status" value="1"/>
</dbReference>
<dbReference type="PANTHER" id="PTHR43386:SF2">
    <property type="entry name" value="OLIGOPEPTIDE TRANSPORT SYSTEM PERMEASE PROTEIN OPPC"/>
    <property type="match status" value="1"/>
</dbReference>
<dbReference type="PROSITE" id="PS50928">
    <property type="entry name" value="ABC_TM1"/>
    <property type="match status" value="1"/>
</dbReference>
<dbReference type="eggNOG" id="COG1173">
    <property type="taxonomic scope" value="Bacteria"/>
</dbReference>
<feature type="domain" description="ABC transmembrane type-1" evidence="13">
    <location>
        <begin position="178"/>
        <end position="367"/>
    </location>
</feature>
<keyword evidence="5 12" id="KW-0812">Transmembrane</keyword>
<evidence type="ECO:0000256" key="6">
    <source>
        <dbReference type="ARBA" id="ARBA00022856"/>
    </source>
</evidence>
<accession>Q11MD4</accession>
<organism evidence="14">
    <name type="scientific">Chelativorans sp. (strain BNC1)</name>
    <dbReference type="NCBI Taxonomy" id="266779"/>
    <lineage>
        <taxon>Bacteria</taxon>
        <taxon>Pseudomonadati</taxon>
        <taxon>Pseudomonadota</taxon>
        <taxon>Alphaproteobacteria</taxon>
        <taxon>Hyphomicrobiales</taxon>
        <taxon>Phyllobacteriaceae</taxon>
        <taxon>Chelativorans</taxon>
    </lineage>
</organism>
<comment type="similarity">
    <text evidence="10">Belongs to the binding-protein-dependent transport system permease family. OppBC subfamily.</text>
</comment>
<dbReference type="KEGG" id="mes:Meso_0036"/>
<dbReference type="SUPFAM" id="SSF161098">
    <property type="entry name" value="MetI-like"/>
    <property type="match status" value="1"/>
</dbReference>
<feature type="transmembrane region" description="Helical" evidence="12">
    <location>
        <begin position="180"/>
        <end position="205"/>
    </location>
</feature>
<evidence type="ECO:0000256" key="10">
    <source>
        <dbReference type="ARBA" id="ARBA00024202"/>
    </source>
</evidence>
<dbReference type="GO" id="GO:0015031">
    <property type="term" value="P:protein transport"/>
    <property type="evidence" value="ECO:0007669"/>
    <property type="project" value="UniProtKB-KW"/>
</dbReference>
<dbReference type="GO" id="GO:0005886">
    <property type="term" value="C:plasma membrane"/>
    <property type="evidence" value="ECO:0007669"/>
    <property type="project" value="UniProtKB-SubCell"/>
</dbReference>
<dbReference type="HOGENOM" id="CLU_028518_1_3_5"/>
<dbReference type="InterPro" id="IPR025966">
    <property type="entry name" value="OppC_N"/>
</dbReference>
<keyword evidence="2 12" id="KW-0813">Transport</keyword>
<evidence type="ECO:0000256" key="12">
    <source>
        <dbReference type="RuleBase" id="RU363032"/>
    </source>
</evidence>
<proteinExistence type="inferred from homology"/>
<dbReference type="InterPro" id="IPR050366">
    <property type="entry name" value="BP-dependent_transpt_permease"/>
</dbReference>